<reference evidence="1 2" key="1">
    <citation type="submission" date="2019-05" db="EMBL/GenBank/DDBJ databases">
        <title>Another draft genome of Portunus trituberculatus and its Hox gene families provides insights of decapod evolution.</title>
        <authorList>
            <person name="Jeong J.-H."/>
            <person name="Song I."/>
            <person name="Kim S."/>
            <person name="Choi T."/>
            <person name="Kim D."/>
            <person name="Ryu S."/>
            <person name="Kim W."/>
        </authorList>
    </citation>
    <scope>NUCLEOTIDE SEQUENCE [LARGE SCALE GENOMIC DNA]</scope>
    <source>
        <tissue evidence="1">Muscle</tissue>
    </source>
</reference>
<organism evidence="1 2">
    <name type="scientific">Portunus trituberculatus</name>
    <name type="common">Swimming crab</name>
    <name type="synonym">Neptunus trituberculatus</name>
    <dbReference type="NCBI Taxonomy" id="210409"/>
    <lineage>
        <taxon>Eukaryota</taxon>
        <taxon>Metazoa</taxon>
        <taxon>Ecdysozoa</taxon>
        <taxon>Arthropoda</taxon>
        <taxon>Crustacea</taxon>
        <taxon>Multicrustacea</taxon>
        <taxon>Malacostraca</taxon>
        <taxon>Eumalacostraca</taxon>
        <taxon>Eucarida</taxon>
        <taxon>Decapoda</taxon>
        <taxon>Pleocyemata</taxon>
        <taxon>Brachyura</taxon>
        <taxon>Eubrachyura</taxon>
        <taxon>Portunoidea</taxon>
        <taxon>Portunidae</taxon>
        <taxon>Portuninae</taxon>
        <taxon>Portunus</taxon>
    </lineage>
</organism>
<protein>
    <submittedName>
        <fullName evidence="1">Uncharacterized protein</fullName>
    </submittedName>
</protein>
<accession>A0A5B7KL59</accession>
<dbReference type="AlphaFoldDB" id="A0A5B7KL59"/>
<keyword evidence="2" id="KW-1185">Reference proteome</keyword>
<name>A0A5B7KL59_PORTR</name>
<evidence type="ECO:0000313" key="1">
    <source>
        <dbReference type="EMBL" id="MPD05989.1"/>
    </source>
</evidence>
<sequence>MCSLCSPSQQVSTGCNSKDCGLAFPVCGVWCGLSPTIIFLGPSDPKLGL</sequence>
<comment type="caution">
    <text evidence="1">The sequence shown here is derived from an EMBL/GenBank/DDBJ whole genome shotgun (WGS) entry which is preliminary data.</text>
</comment>
<evidence type="ECO:0000313" key="2">
    <source>
        <dbReference type="Proteomes" id="UP000324222"/>
    </source>
</evidence>
<dbReference type="EMBL" id="VSRR010148803">
    <property type="protein sequence ID" value="MPD05989.1"/>
    <property type="molecule type" value="Genomic_DNA"/>
</dbReference>
<dbReference type="Proteomes" id="UP000324222">
    <property type="component" value="Unassembled WGS sequence"/>
</dbReference>
<gene>
    <name evidence="1" type="ORF">E2C01_101765</name>
</gene>
<proteinExistence type="predicted"/>